<accession>A0A941IJE7</accession>
<gene>
    <name evidence="1" type="ORF">KDK95_30490</name>
</gene>
<sequence>MTGGLSDSIHRVTGSSALGVRRIPRRGAGFVRCELLAADALGVAEVLATADAAEISRLGPWVSEWPSYWSSLVAEDVEVDLGEVSPVWCAVEPGADYVAGAVEAMAAGAVFSAVLSSCLCGGPMAVTALVRSDGRGAVRVDLAPWDGEWLWLVLAYLGSRAQAGSSARGERVYGQEL</sequence>
<dbReference type="Proteomes" id="UP000676325">
    <property type="component" value="Unassembled WGS sequence"/>
</dbReference>
<organism evidence="1 2">
    <name type="scientific">Actinospica acidithermotolerans</name>
    <dbReference type="NCBI Taxonomy" id="2828514"/>
    <lineage>
        <taxon>Bacteria</taxon>
        <taxon>Bacillati</taxon>
        <taxon>Actinomycetota</taxon>
        <taxon>Actinomycetes</taxon>
        <taxon>Catenulisporales</taxon>
        <taxon>Actinospicaceae</taxon>
        <taxon>Actinospica</taxon>
    </lineage>
</organism>
<name>A0A941IJE7_9ACTN</name>
<evidence type="ECO:0000313" key="2">
    <source>
        <dbReference type="Proteomes" id="UP000676325"/>
    </source>
</evidence>
<dbReference type="AlphaFoldDB" id="A0A941IJE7"/>
<comment type="caution">
    <text evidence="1">The sequence shown here is derived from an EMBL/GenBank/DDBJ whole genome shotgun (WGS) entry which is preliminary data.</text>
</comment>
<dbReference type="RefSeq" id="WP_212521793.1">
    <property type="nucleotide sequence ID" value="NZ_JAGSOH010000147.1"/>
</dbReference>
<evidence type="ECO:0000313" key="1">
    <source>
        <dbReference type="EMBL" id="MBR7830670.1"/>
    </source>
</evidence>
<reference evidence="1" key="1">
    <citation type="submission" date="2021-04" db="EMBL/GenBank/DDBJ databases">
        <title>Genome based classification of Actinospica acidithermotolerans sp. nov., an actinobacterium isolated from an Indonesian hot spring.</title>
        <authorList>
            <person name="Kusuma A.B."/>
            <person name="Putra K.E."/>
            <person name="Nafisah S."/>
            <person name="Loh J."/>
            <person name="Nouioui I."/>
            <person name="Goodfellow M."/>
        </authorList>
    </citation>
    <scope>NUCLEOTIDE SEQUENCE</scope>
    <source>
        <strain evidence="1">MGRD01-02</strain>
    </source>
</reference>
<keyword evidence="2" id="KW-1185">Reference proteome</keyword>
<proteinExistence type="predicted"/>
<protein>
    <submittedName>
        <fullName evidence="1">Uncharacterized protein</fullName>
    </submittedName>
</protein>
<dbReference type="EMBL" id="JAGSOH010000147">
    <property type="protein sequence ID" value="MBR7830670.1"/>
    <property type="molecule type" value="Genomic_DNA"/>
</dbReference>